<dbReference type="AlphaFoldDB" id="A0A2T0KBX8"/>
<organism evidence="2 3">
    <name type="scientific">Actinoplanes italicus</name>
    <dbReference type="NCBI Taxonomy" id="113567"/>
    <lineage>
        <taxon>Bacteria</taxon>
        <taxon>Bacillati</taxon>
        <taxon>Actinomycetota</taxon>
        <taxon>Actinomycetes</taxon>
        <taxon>Micromonosporales</taxon>
        <taxon>Micromonosporaceae</taxon>
        <taxon>Actinoplanes</taxon>
    </lineage>
</organism>
<comment type="caution">
    <text evidence="2">The sequence shown here is derived from an EMBL/GenBank/DDBJ whole genome shotgun (WGS) entry which is preliminary data.</text>
</comment>
<dbReference type="Pfam" id="PF13569">
    <property type="entry name" value="DUF4132"/>
    <property type="match status" value="1"/>
</dbReference>
<dbReference type="InterPro" id="IPR025406">
    <property type="entry name" value="DUF4132"/>
</dbReference>
<sequence>MRSFDEDTFVFPPAWHRHRSPRRGSTGVGRFTPDAKARTVVDGSIADSGGHIRIVLDAPNTAEATRDAGRRWLSGSPDASPLGAAAIAAAAYSHRWSSDDWVNPWADVWIGERGLPFAAEAAIIMTALTVIDDNAPSGRGRWSNGHPGVRHLLPGETREGWWADPAMQALLRVRHAVAAATEEEFAELTAALRPYREAGLFARTAASVLVPDQRAWFEQDVTDTVAVADAYLATLLLAGASTTGDVHALHPVAASNLMTNSMVLLTTLVDGVGPAAAPALFRWFDEAWDADSRKRLLSVLTVLPGDEVTAGLIERADAKYVTPALMTHADRFPGRTLRLLAEAGGKRGAAGLLRSHLLKHPEPAARVLPELSLDAAGRVRSILDEASAVTPAPLSAVPPVLADPSWKRAPKRAKPIVVSGLTRDESASMSWLPGELERWSSYTLPRYADDKWDPDLRHKVVLANQLSVREAASYLLNAPDELARRTLAEWQPEDTWAAETYLRPVVARFGIDSLPVVLSVARRAPGDTAVLVRPFASPAVATLMADWLSRLKTVRQDALDWLVRHHDVTARALIPAALGKAGVARRQAETALLALRDNDHAETVRSTARGYGDEAATAIEALLATDPAVLNPPKIPAVPAWAALGALRPVLLRDGAGSLTDEPVANLITMLAMSRMDTPFPGLDEVRATCDSAAFAWSLFEQWQAAGAASKDNWVLDALGLLGDDDTVRRLSPLILAWPGEGGHNRAVTGLHVLARIGTDIALMHLHTIAQRSKFSALKHAAQQMMKEVADRLGLTPEQLADRLVPGFGLDGDGSLRLDYGPRQFVVGFDEQLRPFVTDGAGKPLKALPKPGTRDDVILAPAAYQRFTGLKKDVRTVATDLVRRLEKAMLTNRRWTGAEFRQLFVEHPLLWHIVRRLVWVTYESAGAERPAGSFRVAEDRSFSDVADDEIALTDDTVIGLAHPLHLSDDVAAWAEVFADYEILQPFPQLGRPVFTLTEADVDGSRLIRFRGAKVPSAKLLGMERRGWHREAPQDAGMQSQIELSLDDGLRVIVEFEPGIAVGDVDFYPEQTLNDIWLQQGVAHRWSRTGQRHIDLNRLDPVSVSEILRDLTDLTAS</sequence>
<protein>
    <submittedName>
        <fullName evidence="2">Uncharacterized protein DUF4132</fullName>
    </submittedName>
</protein>
<name>A0A2T0KBX8_9ACTN</name>
<dbReference type="EMBL" id="PVMZ01000008">
    <property type="protein sequence ID" value="PRX20399.1"/>
    <property type="molecule type" value="Genomic_DNA"/>
</dbReference>
<dbReference type="Proteomes" id="UP000239415">
    <property type="component" value="Unassembled WGS sequence"/>
</dbReference>
<evidence type="ECO:0000259" key="1">
    <source>
        <dbReference type="Pfam" id="PF13569"/>
    </source>
</evidence>
<dbReference type="RefSeq" id="WP_106321342.1">
    <property type="nucleotide sequence ID" value="NZ_BOMO01000128.1"/>
</dbReference>
<proteinExistence type="predicted"/>
<evidence type="ECO:0000313" key="2">
    <source>
        <dbReference type="EMBL" id="PRX20399.1"/>
    </source>
</evidence>
<gene>
    <name evidence="2" type="ORF">CLV67_108197</name>
</gene>
<accession>A0A2T0KBX8</accession>
<evidence type="ECO:0000313" key="3">
    <source>
        <dbReference type="Proteomes" id="UP000239415"/>
    </source>
</evidence>
<feature type="domain" description="DUF4132" evidence="1">
    <location>
        <begin position="842"/>
        <end position="1027"/>
    </location>
</feature>
<dbReference type="OrthoDB" id="4554725at2"/>
<keyword evidence="3" id="KW-1185">Reference proteome</keyword>
<reference evidence="2 3" key="1">
    <citation type="submission" date="2018-03" db="EMBL/GenBank/DDBJ databases">
        <title>Genomic Encyclopedia of Archaeal and Bacterial Type Strains, Phase II (KMG-II): from individual species to whole genera.</title>
        <authorList>
            <person name="Goeker M."/>
        </authorList>
    </citation>
    <scope>NUCLEOTIDE SEQUENCE [LARGE SCALE GENOMIC DNA]</scope>
    <source>
        <strain evidence="2 3">DSM 43146</strain>
    </source>
</reference>